<organism evidence="1 2">
    <name type="scientific">Hyalomma asiaticum</name>
    <name type="common">Tick</name>
    <dbReference type="NCBI Taxonomy" id="266040"/>
    <lineage>
        <taxon>Eukaryota</taxon>
        <taxon>Metazoa</taxon>
        <taxon>Ecdysozoa</taxon>
        <taxon>Arthropoda</taxon>
        <taxon>Chelicerata</taxon>
        <taxon>Arachnida</taxon>
        <taxon>Acari</taxon>
        <taxon>Parasitiformes</taxon>
        <taxon>Ixodida</taxon>
        <taxon>Ixodoidea</taxon>
        <taxon>Ixodidae</taxon>
        <taxon>Hyalomminae</taxon>
        <taxon>Hyalomma</taxon>
    </lineage>
</organism>
<reference evidence="1" key="1">
    <citation type="submission" date="2020-05" db="EMBL/GenBank/DDBJ databases">
        <title>Large-scale comparative analyses of tick genomes elucidate their genetic diversity and vector capacities.</title>
        <authorList>
            <person name="Jia N."/>
            <person name="Wang J."/>
            <person name="Shi W."/>
            <person name="Du L."/>
            <person name="Sun Y."/>
            <person name="Zhan W."/>
            <person name="Jiang J."/>
            <person name="Wang Q."/>
            <person name="Zhang B."/>
            <person name="Ji P."/>
            <person name="Sakyi L.B."/>
            <person name="Cui X."/>
            <person name="Yuan T."/>
            <person name="Jiang B."/>
            <person name="Yang W."/>
            <person name="Lam T.T.-Y."/>
            <person name="Chang Q."/>
            <person name="Ding S."/>
            <person name="Wang X."/>
            <person name="Zhu J."/>
            <person name="Ruan X."/>
            <person name="Zhao L."/>
            <person name="Wei J."/>
            <person name="Que T."/>
            <person name="Du C."/>
            <person name="Cheng J."/>
            <person name="Dai P."/>
            <person name="Han X."/>
            <person name="Huang E."/>
            <person name="Gao Y."/>
            <person name="Liu J."/>
            <person name="Shao H."/>
            <person name="Ye R."/>
            <person name="Li L."/>
            <person name="Wei W."/>
            <person name="Wang X."/>
            <person name="Wang C."/>
            <person name="Yang T."/>
            <person name="Huo Q."/>
            <person name="Li W."/>
            <person name="Guo W."/>
            <person name="Chen H."/>
            <person name="Zhou L."/>
            <person name="Ni X."/>
            <person name="Tian J."/>
            <person name="Zhou Y."/>
            <person name="Sheng Y."/>
            <person name="Liu T."/>
            <person name="Pan Y."/>
            <person name="Xia L."/>
            <person name="Li J."/>
            <person name="Zhao F."/>
            <person name="Cao W."/>
        </authorList>
    </citation>
    <scope>NUCLEOTIDE SEQUENCE</scope>
    <source>
        <strain evidence="1">Hyas-2018</strain>
    </source>
</reference>
<dbReference type="EMBL" id="CM023491">
    <property type="protein sequence ID" value="KAH6941734.1"/>
    <property type="molecule type" value="Genomic_DNA"/>
</dbReference>
<proteinExistence type="predicted"/>
<comment type="caution">
    <text evidence="1">The sequence shown here is derived from an EMBL/GenBank/DDBJ whole genome shotgun (WGS) entry which is preliminary data.</text>
</comment>
<sequence>MLSLTLKCIETMQWSLFDDHVYEFKMYSDTVQEIRRLTNLKVTPSTISMYIEVATMCTTVLLLHTLWAAAAVCTACTCTPSARNIAMRALSKPAVVVSTRTFITS</sequence>
<gene>
    <name evidence="1" type="ORF">HPB50_022988</name>
</gene>
<evidence type="ECO:0000313" key="1">
    <source>
        <dbReference type="EMBL" id="KAH6941734.1"/>
    </source>
</evidence>
<protein>
    <submittedName>
        <fullName evidence="1">Uncharacterized protein</fullName>
    </submittedName>
</protein>
<name>A0ACB7T6W1_HYAAI</name>
<evidence type="ECO:0000313" key="2">
    <source>
        <dbReference type="Proteomes" id="UP000821845"/>
    </source>
</evidence>
<accession>A0ACB7T6W1</accession>
<keyword evidence="2" id="KW-1185">Reference proteome</keyword>
<dbReference type="Proteomes" id="UP000821845">
    <property type="component" value="Chromosome 11"/>
</dbReference>